<dbReference type="Pfam" id="PF07460">
    <property type="entry name" value="NUMOD3"/>
    <property type="match status" value="1"/>
</dbReference>
<organism evidence="4">
    <name type="scientific">Aegilops tauschii</name>
    <name type="common">Tausch's goatgrass</name>
    <name type="synonym">Aegilops squarrosa</name>
    <dbReference type="NCBI Taxonomy" id="37682"/>
    <lineage>
        <taxon>Eukaryota</taxon>
        <taxon>Viridiplantae</taxon>
        <taxon>Streptophyta</taxon>
        <taxon>Embryophyta</taxon>
        <taxon>Tracheophyta</taxon>
        <taxon>Spermatophyta</taxon>
        <taxon>Magnoliopsida</taxon>
        <taxon>Liliopsida</taxon>
        <taxon>Poales</taxon>
        <taxon>Poaceae</taxon>
        <taxon>BOP clade</taxon>
        <taxon>Pooideae</taxon>
        <taxon>Triticodae</taxon>
        <taxon>Triticeae</taxon>
        <taxon>Triticinae</taxon>
        <taxon>Aegilops</taxon>
    </lineage>
</organism>
<sequence>MDERWAHICSSAFSAKQGDMMGQVQDDCPPSNLELGSAYPGGLSEKEIERRRKISAANKGKAPWTKGRKLTQEHRQRIKQGTIEALRDPKVKKKMLGHRQLHRQSSKDKISAALRKVWERRMISVRSKQMILRIWSDSIAEAAKEGDHGQDKLDWDSYDKIQSEMMSVFLWNKEKERVTKKLKRVVTKIVAKKLQAAEKIELLTKRTKKAKPEKLVLQKSDAQPRRVLASTRPKLKERLTKLATVDDDQSSDGQAVLRMRSSKTNGSVQKAGRVSHAQGEGPSWVLVAGGVLVSTLSVRLGCKLKQMFDTKKQNSTSRAKRRPGACELHSNLYRFDDETNCYCCVSDGGVEIKQGPASSLSKPDEPSLPLAKIPGPESSKENSGVMWTSSPDRLEDHRRPLQYSNSSGSPCVSESGSDIYIKREVIQKLRQHLRRRDEMIMEMQAQIADLKNSLSIEETQAANLQSQLDGANRDLFESEREIQQLRKIIADHCVAEALSRDKPLQAGNWQPDAANGHANGYADSSIDDPELHCIGVEKRNGEAERVEMLKREVGELKEVIEGKDFLLQSYKEQKVELCSKMRELQERLSAQGVVAHDPYFECKTDALGKLGFSSYQKCTAAIRMLAYGIPGDLVDEYVRMSETTCLMSMYKFCQAVIEVFGPEYLRQPTAADTERLLASNAARGFPGMPGSIDCSHNDINVLQRSPVFARLAEGHPPPVKFEINGHQYNKVYYLADGIYPQWSTFVKTILKPQGEKRKRFAQMQESARKDVERAFGVLQSRWGIVRNPALSWDERKLWKVMTACVIMHNMIVEDERDESIFDQGFDYQGENVEPLHQDLATFEQFVQFYREMRDWHSHLNLQNDLVEHVWDHIGNQ</sequence>
<dbReference type="EnsemblPlants" id="EMT05189">
    <property type="protein sequence ID" value="EMT05189"/>
    <property type="gene ID" value="F775_03767"/>
</dbReference>
<accession>M8AUU2</accession>
<evidence type="ECO:0000259" key="3">
    <source>
        <dbReference type="Pfam" id="PF07460"/>
    </source>
</evidence>
<dbReference type="PANTHER" id="PTHR34462:SF1">
    <property type="entry name" value="OS05G0587400 PROTEIN"/>
    <property type="match status" value="1"/>
</dbReference>
<reference evidence="4" key="1">
    <citation type="submission" date="2015-06" db="UniProtKB">
        <authorList>
            <consortium name="EnsemblPlants"/>
        </authorList>
    </citation>
    <scope>IDENTIFICATION</scope>
</reference>
<keyword evidence="1" id="KW-0175">Coiled coil</keyword>
<evidence type="ECO:0000313" key="4">
    <source>
        <dbReference type="EnsemblPlants" id="EMT05189"/>
    </source>
</evidence>
<evidence type="ECO:0000256" key="2">
    <source>
        <dbReference type="SAM" id="MobiDB-lite"/>
    </source>
</evidence>
<dbReference type="InterPro" id="IPR003611">
    <property type="entry name" value="NUMOD3"/>
</dbReference>
<feature type="region of interest" description="Disordered" evidence="2">
    <location>
        <begin position="355"/>
        <end position="410"/>
    </location>
</feature>
<feature type="domain" description="Nuclease associated modular" evidence="3">
    <location>
        <begin position="50"/>
        <end position="78"/>
    </location>
</feature>
<dbReference type="InterPro" id="IPR006912">
    <property type="entry name" value="Harbinger_derived_prot"/>
</dbReference>
<feature type="compositionally biased region" description="Polar residues" evidence="2">
    <location>
        <begin position="381"/>
        <end position="391"/>
    </location>
</feature>
<dbReference type="Pfam" id="PF04827">
    <property type="entry name" value="Plant_tran"/>
    <property type="match status" value="1"/>
</dbReference>
<feature type="region of interest" description="Disordered" evidence="2">
    <location>
        <begin position="55"/>
        <end position="76"/>
    </location>
</feature>
<proteinExistence type="predicted"/>
<feature type="coiled-coil region" evidence="1">
    <location>
        <begin position="440"/>
        <end position="488"/>
    </location>
</feature>
<name>M8AUU2_AEGTA</name>
<protein>
    <recommendedName>
        <fullName evidence="3">Nuclease associated modular domain-containing protein</fullName>
    </recommendedName>
</protein>
<dbReference type="PANTHER" id="PTHR34462">
    <property type="entry name" value="OS05G0587400 PROTEIN"/>
    <property type="match status" value="1"/>
</dbReference>
<dbReference type="AlphaFoldDB" id="M8AUU2"/>
<dbReference type="GO" id="GO:0003677">
    <property type="term" value="F:DNA binding"/>
    <property type="evidence" value="ECO:0007669"/>
    <property type="project" value="InterPro"/>
</dbReference>
<evidence type="ECO:0000256" key="1">
    <source>
        <dbReference type="SAM" id="Coils"/>
    </source>
</evidence>